<evidence type="ECO:0000256" key="3">
    <source>
        <dbReference type="ARBA" id="ARBA00023242"/>
    </source>
</evidence>
<dbReference type="InterPro" id="IPR012677">
    <property type="entry name" value="Nucleotide-bd_a/b_plait_sf"/>
</dbReference>
<feature type="compositionally biased region" description="Basic and acidic residues" evidence="6">
    <location>
        <begin position="370"/>
        <end position="442"/>
    </location>
</feature>
<dbReference type="InterPro" id="IPR034143">
    <property type="entry name" value="snRNP70_RRM"/>
</dbReference>
<keyword evidence="4" id="KW-0687">Ribonucleoprotein</keyword>
<accession>A0ABR3ZHI4</accession>
<evidence type="ECO:0000256" key="5">
    <source>
        <dbReference type="PROSITE-ProRule" id="PRU00176"/>
    </source>
</evidence>
<feature type="compositionally biased region" description="Basic and acidic residues" evidence="6">
    <location>
        <begin position="248"/>
        <end position="284"/>
    </location>
</feature>
<feature type="compositionally biased region" description="Basic and acidic residues" evidence="6">
    <location>
        <begin position="307"/>
        <end position="361"/>
    </location>
</feature>
<comment type="caution">
    <text evidence="8">The sequence shown here is derived from an EMBL/GenBank/DDBJ whole genome shotgun (WGS) entry which is preliminary data.</text>
</comment>
<dbReference type="PROSITE" id="PS50102">
    <property type="entry name" value="RRM"/>
    <property type="match status" value="1"/>
</dbReference>
<keyword evidence="9" id="KW-1185">Reference proteome</keyword>
<evidence type="ECO:0000256" key="2">
    <source>
        <dbReference type="ARBA" id="ARBA00022884"/>
    </source>
</evidence>
<dbReference type="InterPro" id="IPR051183">
    <property type="entry name" value="U1_U11-U12_snRNP_70-35kDa"/>
</dbReference>
<evidence type="ECO:0000256" key="4">
    <source>
        <dbReference type="ARBA" id="ARBA00023274"/>
    </source>
</evidence>
<dbReference type="SMART" id="SM00360">
    <property type="entry name" value="RRM"/>
    <property type="match status" value="1"/>
</dbReference>
<dbReference type="PANTHER" id="PTHR13952:SF5">
    <property type="entry name" value="U1 SMALL NUCLEAR RIBONUCLEOPROTEIN 70 KDA"/>
    <property type="match status" value="1"/>
</dbReference>
<dbReference type="Pfam" id="PF12220">
    <property type="entry name" value="U1snRNP70_N"/>
    <property type="match status" value="1"/>
</dbReference>
<evidence type="ECO:0000256" key="1">
    <source>
        <dbReference type="ARBA" id="ARBA00004123"/>
    </source>
</evidence>
<dbReference type="PANTHER" id="PTHR13952">
    <property type="entry name" value="U1 SMALL NUCLEAR RIBONUCLEOPROTEIN 70 KD"/>
    <property type="match status" value="1"/>
</dbReference>
<dbReference type="InterPro" id="IPR022023">
    <property type="entry name" value="U1snRNP70_N"/>
</dbReference>
<dbReference type="Gene3D" id="3.30.70.330">
    <property type="match status" value="1"/>
</dbReference>
<dbReference type="InterPro" id="IPR000504">
    <property type="entry name" value="RRM_dom"/>
</dbReference>
<dbReference type="InterPro" id="IPR035979">
    <property type="entry name" value="RBD_domain_sf"/>
</dbReference>
<evidence type="ECO:0000256" key="6">
    <source>
        <dbReference type="SAM" id="MobiDB-lite"/>
    </source>
</evidence>
<proteinExistence type="predicted"/>
<dbReference type="Proteomes" id="UP001583186">
    <property type="component" value="Unassembled WGS sequence"/>
</dbReference>
<feature type="domain" description="RRM" evidence="7">
    <location>
        <begin position="102"/>
        <end position="188"/>
    </location>
</feature>
<dbReference type="CDD" id="cd12236">
    <property type="entry name" value="RRM_snRNP70"/>
    <property type="match status" value="1"/>
</dbReference>
<evidence type="ECO:0000313" key="8">
    <source>
        <dbReference type="EMBL" id="KAL1900183.1"/>
    </source>
</evidence>
<dbReference type="EMBL" id="JAWCUI010000010">
    <property type="protein sequence ID" value="KAL1900183.1"/>
    <property type="molecule type" value="Genomic_DNA"/>
</dbReference>
<evidence type="ECO:0000313" key="9">
    <source>
        <dbReference type="Proteomes" id="UP001583186"/>
    </source>
</evidence>
<protein>
    <recommendedName>
        <fullName evidence="7">RRM domain-containing protein</fullName>
    </recommendedName>
</protein>
<sequence length="448" mass="50430">MTDKLPHQLLALFAPRPPLRWVPPVDHAPEERRTAPMSGLAQFLPALKEYKDNDGYVPTESWLQRRDRKAAEHKAEVEKKLVEGPKDFKPSEDPNIRGDAFKTLIVARLSYEANEQDLEREFSRYGPVERIRIVKDTHADEKGNKKRKPHRGYAFVVFEREKDMRGALEACDGIRIKDRRIKVDVERGRTMKEWKPRRLGGGLGGRGYTKAAAGPPMGGRGGGGFPGRDGGGFRGGGFRGGGGGFGGGRDRDRNGGGFRGGDRGGRGFDRDRGFGSARGGDRAFGDGPPGGGRSERRGFGANGAGYDSRDDRPGGGYRERDYDRGGDRDRDRDRDHGRDRDRGDRDRDRRGGGDRDRDGGRRTGSNMEPVRPRERERERDRGDRGDRGDRDRDRGDRDRGDRDRESGGYRDHGSSRDYDRQPRGDDDSRKRGFDGPPHEETRKLRRYQ</sequence>
<dbReference type="SUPFAM" id="SSF54928">
    <property type="entry name" value="RNA-binding domain, RBD"/>
    <property type="match status" value="1"/>
</dbReference>
<feature type="region of interest" description="Disordered" evidence="6">
    <location>
        <begin position="195"/>
        <end position="448"/>
    </location>
</feature>
<keyword evidence="2 5" id="KW-0694">RNA-binding</keyword>
<gene>
    <name evidence="8" type="ORF">Sste5346_002493</name>
</gene>
<evidence type="ECO:0000259" key="7">
    <source>
        <dbReference type="PROSITE" id="PS50102"/>
    </source>
</evidence>
<dbReference type="Pfam" id="PF00076">
    <property type="entry name" value="RRM_1"/>
    <property type="match status" value="1"/>
</dbReference>
<organism evidence="8 9">
    <name type="scientific">Sporothrix stenoceras</name>
    <dbReference type="NCBI Taxonomy" id="5173"/>
    <lineage>
        <taxon>Eukaryota</taxon>
        <taxon>Fungi</taxon>
        <taxon>Dikarya</taxon>
        <taxon>Ascomycota</taxon>
        <taxon>Pezizomycotina</taxon>
        <taxon>Sordariomycetes</taxon>
        <taxon>Sordariomycetidae</taxon>
        <taxon>Ophiostomatales</taxon>
        <taxon>Ophiostomataceae</taxon>
        <taxon>Sporothrix</taxon>
    </lineage>
</organism>
<keyword evidence="3" id="KW-0539">Nucleus</keyword>
<feature type="compositionally biased region" description="Gly residues" evidence="6">
    <location>
        <begin position="216"/>
        <end position="247"/>
    </location>
</feature>
<comment type="subcellular location">
    <subcellularLocation>
        <location evidence="1">Nucleus</location>
    </subcellularLocation>
</comment>
<name>A0ABR3ZHI4_9PEZI</name>
<reference evidence="8 9" key="1">
    <citation type="journal article" date="2024" name="IMA Fungus">
        <title>IMA Genome - F19 : A genome assembly and annotation guide to empower mycologists, including annotated draft genome sequences of Ceratocystis pirilliformis, Diaporthe australafricana, Fusarium ophioides, Paecilomyces lecythidis, and Sporothrix stenoceras.</title>
        <authorList>
            <person name="Aylward J."/>
            <person name="Wilson A.M."/>
            <person name="Visagie C.M."/>
            <person name="Spraker J."/>
            <person name="Barnes I."/>
            <person name="Buitendag C."/>
            <person name="Ceriani C."/>
            <person name="Del Mar Angel L."/>
            <person name="du Plessis D."/>
            <person name="Fuchs T."/>
            <person name="Gasser K."/>
            <person name="Kramer D."/>
            <person name="Li W."/>
            <person name="Munsamy K."/>
            <person name="Piso A."/>
            <person name="Price J.L."/>
            <person name="Sonnekus B."/>
            <person name="Thomas C."/>
            <person name="van der Nest A."/>
            <person name="van Dijk A."/>
            <person name="van Heerden A."/>
            <person name="van Vuuren N."/>
            <person name="Yilmaz N."/>
            <person name="Duong T.A."/>
            <person name="van der Merwe N.A."/>
            <person name="Wingfield M.J."/>
            <person name="Wingfield B.D."/>
        </authorList>
    </citation>
    <scope>NUCLEOTIDE SEQUENCE [LARGE SCALE GENOMIC DNA]</scope>
    <source>
        <strain evidence="8 9">CMW 5346</strain>
    </source>
</reference>